<dbReference type="RefSeq" id="XP_038815212.1">
    <property type="nucleotide sequence ID" value="XM_038948946.1"/>
</dbReference>
<sequence length="151" mass="17160">MLCEYCGKLSPKESITLYLTPRDQDLPACLRCRIVRNAVLQYCSARSDSKVQPRKAYIYAKYVSLQYTGEVGDLDFYQTPGINSYGWRVSSVKLIEGDRFEYRTTGIGPVVKAIHYLTAHHPKNRLESCFGSHNVLAKKNAIRNIKAVSKH</sequence>
<gene>
    <name evidence="1" type="ORF">EAE98_001327</name>
</gene>
<evidence type="ECO:0008006" key="3">
    <source>
        <dbReference type="Google" id="ProtNLM"/>
    </source>
</evidence>
<evidence type="ECO:0000313" key="1">
    <source>
        <dbReference type="EMBL" id="KAF7938991.1"/>
    </source>
</evidence>
<organism evidence="1 2">
    <name type="scientific">Botrytis deweyae</name>
    <dbReference type="NCBI Taxonomy" id="2478750"/>
    <lineage>
        <taxon>Eukaryota</taxon>
        <taxon>Fungi</taxon>
        <taxon>Dikarya</taxon>
        <taxon>Ascomycota</taxon>
        <taxon>Pezizomycotina</taxon>
        <taxon>Leotiomycetes</taxon>
        <taxon>Helotiales</taxon>
        <taxon>Sclerotiniaceae</taxon>
        <taxon>Botrytis</taxon>
    </lineage>
</organism>
<dbReference type="GeneID" id="62228101"/>
<evidence type="ECO:0000313" key="2">
    <source>
        <dbReference type="Proteomes" id="UP000783213"/>
    </source>
</evidence>
<protein>
    <recommendedName>
        <fullName evidence="3">HNH endonuclease</fullName>
    </recommendedName>
</protein>
<comment type="caution">
    <text evidence="1">The sequence shown here is derived from an EMBL/GenBank/DDBJ whole genome shotgun (WGS) entry which is preliminary data.</text>
</comment>
<dbReference type="EMBL" id="RCSX01000002">
    <property type="protein sequence ID" value="KAF7938991.1"/>
    <property type="molecule type" value="Genomic_DNA"/>
</dbReference>
<accession>A0ABQ7J165</accession>
<dbReference type="Proteomes" id="UP000783213">
    <property type="component" value="Unassembled WGS sequence"/>
</dbReference>
<proteinExistence type="predicted"/>
<name>A0ABQ7J165_9HELO</name>
<keyword evidence="2" id="KW-1185">Reference proteome</keyword>
<reference evidence="1 2" key="1">
    <citation type="journal article" date="2020" name="Genome Biol. Evol.">
        <title>Comparative genomics of Sclerotiniaceae.</title>
        <authorList>
            <person name="Valero Jimenez C.A."/>
            <person name="Steentjes M."/>
            <person name="Scholten O.E."/>
            <person name="Van Kan J.A.L."/>
        </authorList>
    </citation>
    <scope>NUCLEOTIDE SEQUENCE [LARGE SCALE GENOMIC DNA]</scope>
    <source>
        <strain evidence="1 2">B1</strain>
    </source>
</reference>